<accession>A0A4U0Y1K7</accession>
<keyword evidence="4" id="KW-1185">Reference proteome</keyword>
<sequence>MTQLGSEYEDLVEELRKRKGSCMNANKGGHWMCKGSCISGESEGGPIKDTLEAWIHGERSICTTTPKAWEVLETYNTNVVANLNMVQAFLDLPMPTSGKKTIINVTSGAAHVQTPGQAAYGSSKATFARMLQHLANERKSENVKIFTVHPGTFDTPLAARHFPSDAFQWEDISLVGQFCTWVATSEAEFLHGRFVWAQWDVDELIAFKDKMAANPEFMTIELVQ</sequence>
<comment type="caution">
    <text evidence="3">The sequence shown here is derived from an EMBL/GenBank/DDBJ whole genome shotgun (WGS) entry which is preliminary data.</text>
</comment>
<dbReference type="EMBL" id="NAJQ01000038">
    <property type="protein sequence ID" value="TKA82218.1"/>
    <property type="molecule type" value="Genomic_DNA"/>
</dbReference>
<dbReference type="AlphaFoldDB" id="A0A4U0Y1K7"/>
<dbReference type="InterPro" id="IPR002347">
    <property type="entry name" value="SDR_fam"/>
</dbReference>
<reference evidence="3 4" key="1">
    <citation type="submission" date="2017-03" db="EMBL/GenBank/DDBJ databases">
        <title>Genomes of endolithic fungi from Antarctica.</title>
        <authorList>
            <person name="Coleine C."/>
            <person name="Masonjones S."/>
            <person name="Stajich J.E."/>
        </authorList>
    </citation>
    <scope>NUCLEOTIDE SEQUENCE [LARGE SCALE GENOMIC DNA]</scope>
    <source>
        <strain evidence="3 4">CCFEE 5184</strain>
    </source>
</reference>
<gene>
    <name evidence="3" type="ORF">B0A55_07513</name>
</gene>
<keyword evidence="2" id="KW-0560">Oxidoreductase</keyword>
<organism evidence="3 4">
    <name type="scientific">Friedmanniomyces simplex</name>
    <dbReference type="NCBI Taxonomy" id="329884"/>
    <lineage>
        <taxon>Eukaryota</taxon>
        <taxon>Fungi</taxon>
        <taxon>Dikarya</taxon>
        <taxon>Ascomycota</taxon>
        <taxon>Pezizomycotina</taxon>
        <taxon>Dothideomycetes</taxon>
        <taxon>Dothideomycetidae</taxon>
        <taxon>Mycosphaerellales</taxon>
        <taxon>Teratosphaeriaceae</taxon>
        <taxon>Friedmanniomyces</taxon>
    </lineage>
</organism>
<dbReference type="PANTHER" id="PTHR42901:SF1">
    <property type="entry name" value="ALCOHOL DEHYDROGENASE"/>
    <property type="match status" value="1"/>
</dbReference>
<comment type="similarity">
    <text evidence="1">Belongs to the short-chain dehydrogenases/reductases (SDR) family.</text>
</comment>
<proteinExistence type="inferred from homology"/>
<evidence type="ECO:0000256" key="1">
    <source>
        <dbReference type="ARBA" id="ARBA00006484"/>
    </source>
</evidence>
<protein>
    <submittedName>
        <fullName evidence="3">Uncharacterized protein</fullName>
    </submittedName>
</protein>
<evidence type="ECO:0000313" key="4">
    <source>
        <dbReference type="Proteomes" id="UP000309340"/>
    </source>
</evidence>
<name>A0A4U0Y1K7_9PEZI</name>
<dbReference type="Gene3D" id="3.40.50.720">
    <property type="entry name" value="NAD(P)-binding Rossmann-like Domain"/>
    <property type="match status" value="1"/>
</dbReference>
<dbReference type="InterPro" id="IPR036291">
    <property type="entry name" value="NAD(P)-bd_dom_sf"/>
</dbReference>
<dbReference type="OrthoDB" id="1933717at2759"/>
<dbReference type="SUPFAM" id="SSF51735">
    <property type="entry name" value="NAD(P)-binding Rossmann-fold domains"/>
    <property type="match status" value="1"/>
</dbReference>
<dbReference type="PANTHER" id="PTHR42901">
    <property type="entry name" value="ALCOHOL DEHYDROGENASE"/>
    <property type="match status" value="1"/>
</dbReference>
<dbReference type="GO" id="GO:0016491">
    <property type="term" value="F:oxidoreductase activity"/>
    <property type="evidence" value="ECO:0007669"/>
    <property type="project" value="UniProtKB-KW"/>
</dbReference>
<dbReference type="Proteomes" id="UP000309340">
    <property type="component" value="Unassembled WGS sequence"/>
</dbReference>
<dbReference type="CDD" id="cd05233">
    <property type="entry name" value="SDR_c"/>
    <property type="match status" value="1"/>
</dbReference>
<dbReference type="STRING" id="329884.A0A4U0Y1K7"/>
<dbReference type="Pfam" id="PF00106">
    <property type="entry name" value="adh_short"/>
    <property type="match status" value="1"/>
</dbReference>
<evidence type="ECO:0000256" key="2">
    <source>
        <dbReference type="ARBA" id="ARBA00023002"/>
    </source>
</evidence>
<evidence type="ECO:0000313" key="3">
    <source>
        <dbReference type="EMBL" id="TKA82218.1"/>
    </source>
</evidence>